<gene>
    <name evidence="2" type="primary">pol_3424</name>
    <name evidence="2" type="ORF">AVEN_20226_1</name>
</gene>
<dbReference type="FunFam" id="3.30.420.10:FF:000032">
    <property type="entry name" value="Retrovirus-related Pol polyprotein from transposon 297-like Protein"/>
    <property type="match status" value="1"/>
</dbReference>
<name>A0A4Y2CK76_ARAVE</name>
<dbReference type="InterPro" id="IPR012337">
    <property type="entry name" value="RNaseH-like_sf"/>
</dbReference>
<dbReference type="PANTHER" id="PTHR38681">
    <property type="entry name" value="RETROVIRUS-RELATED POL POLYPROTEIN FROM TRANSPOSON 412-LIKE PROTEIN-RELATED"/>
    <property type="match status" value="1"/>
</dbReference>
<dbReference type="InterPro" id="IPR036397">
    <property type="entry name" value="RNaseH_sf"/>
</dbReference>
<dbReference type="PANTHER" id="PTHR38681:SF1">
    <property type="entry name" value="RETROVIRUS-RELATED POL POLYPROTEIN FROM TRANSPOSON 412-LIKE PROTEIN"/>
    <property type="match status" value="1"/>
</dbReference>
<accession>A0A4Y2CK76</accession>
<dbReference type="OrthoDB" id="6434913at2759"/>
<evidence type="ECO:0000259" key="1">
    <source>
        <dbReference type="PROSITE" id="PS50994"/>
    </source>
</evidence>
<dbReference type="Pfam" id="PF17921">
    <property type="entry name" value="Integrase_H2C2"/>
    <property type="match status" value="1"/>
</dbReference>
<evidence type="ECO:0000313" key="3">
    <source>
        <dbReference type="Proteomes" id="UP000499080"/>
    </source>
</evidence>
<dbReference type="Proteomes" id="UP000499080">
    <property type="component" value="Unassembled WGS sequence"/>
</dbReference>
<comment type="caution">
    <text evidence="2">The sequence shown here is derived from an EMBL/GenBank/DDBJ whole genome shotgun (WGS) entry which is preliminary data.</text>
</comment>
<dbReference type="Gene3D" id="3.30.420.10">
    <property type="entry name" value="Ribonuclease H-like superfamily/Ribonuclease H"/>
    <property type="match status" value="1"/>
</dbReference>
<dbReference type="InterPro" id="IPR001584">
    <property type="entry name" value="Integrase_cat-core"/>
</dbReference>
<protein>
    <submittedName>
        <fullName evidence="2">Pro-Pol polyprotein</fullName>
    </submittedName>
</protein>
<dbReference type="SUPFAM" id="SSF53098">
    <property type="entry name" value="Ribonuclease H-like"/>
    <property type="match status" value="1"/>
</dbReference>
<dbReference type="EMBL" id="BGPR01000207">
    <property type="protein sequence ID" value="GBM04790.1"/>
    <property type="molecule type" value="Genomic_DNA"/>
</dbReference>
<dbReference type="Gene3D" id="1.10.340.70">
    <property type="match status" value="1"/>
</dbReference>
<sequence length="374" mass="42331">MVASALSFSICWAYLREVTSTSKSPERNFLIEATSPIVLDIAFSTRKGNIRPYVPKAFRATIINAIHSLAHSGAKDTANAVKQRFIWTSLKKDCTEFCKRCIPCQKSKVSHVKSPKGDFSLPSARFSHIHLDVVGPLPPSKGYKYCLTAVDRFTRWPEVFPMIDQTANTIAETFYSGWISRFGVLEVVTTDQGRNFESDLFHSFTKYLGISKIRTAAYNPAANGMVERFHRQLKASLMCRLGSTERWVQQLPTILLGIRTAFKEDTNASSAELVYESNLPSQFLQDNSVKTEPSEFLGLLRQLFRDLRPVAASFHSSAQIFVYKELVNCSHVFVRRDTLCAVHSNSLMMDLFKCSRERRKITRYRLKISPSGSP</sequence>
<dbReference type="AlphaFoldDB" id="A0A4Y2CK76"/>
<reference evidence="2 3" key="1">
    <citation type="journal article" date="2019" name="Sci. Rep.">
        <title>Orb-weaving spider Araneus ventricosus genome elucidates the spidroin gene catalogue.</title>
        <authorList>
            <person name="Kono N."/>
            <person name="Nakamura H."/>
            <person name="Ohtoshi R."/>
            <person name="Moran D.A.P."/>
            <person name="Shinohara A."/>
            <person name="Yoshida Y."/>
            <person name="Fujiwara M."/>
            <person name="Mori M."/>
            <person name="Tomita M."/>
            <person name="Arakawa K."/>
        </authorList>
    </citation>
    <scope>NUCLEOTIDE SEQUENCE [LARGE SCALE GENOMIC DNA]</scope>
</reference>
<feature type="domain" description="Integrase catalytic" evidence="1">
    <location>
        <begin position="118"/>
        <end position="288"/>
    </location>
</feature>
<dbReference type="InterPro" id="IPR041588">
    <property type="entry name" value="Integrase_H2C2"/>
</dbReference>
<proteinExistence type="predicted"/>
<keyword evidence="3" id="KW-1185">Reference proteome</keyword>
<dbReference type="GO" id="GO:0015074">
    <property type="term" value="P:DNA integration"/>
    <property type="evidence" value="ECO:0007669"/>
    <property type="project" value="InterPro"/>
</dbReference>
<dbReference type="PROSITE" id="PS50994">
    <property type="entry name" value="INTEGRASE"/>
    <property type="match status" value="1"/>
</dbReference>
<dbReference type="GO" id="GO:0003676">
    <property type="term" value="F:nucleic acid binding"/>
    <property type="evidence" value="ECO:0007669"/>
    <property type="project" value="InterPro"/>
</dbReference>
<dbReference type="Pfam" id="PF00665">
    <property type="entry name" value="rve"/>
    <property type="match status" value="1"/>
</dbReference>
<evidence type="ECO:0000313" key="2">
    <source>
        <dbReference type="EMBL" id="GBM04790.1"/>
    </source>
</evidence>
<organism evidence="2 3">
    <name type="scientific">Araneus ventricosus</name>
    <name type="common">Orbweaver spider</name>
    <name type="synonym">Epeira ventricosa</name>
    <dbReference type="NCBI Taxonomy" id="182803"/>
    <lineage>
        <taxon>Eukaryota</taxon>
        <taxon>Metazoa</taxon>
        <taxon>Ecdysozoa</taxon>
        <taxon>Arthropoda</taxon>
        <taxon>Chelicerata</taxon>
        <taxon>Arachnida</taxon>
        <taxon>Araneae</taxon>
        <taxon>Araneomorphae</taxon>
        <taxon>Entelegynae</taxon>
        <taxon>Araneoidea</taxon>
        <taxon>Araneidae</taxon>
        <taxon>Araneus</taxon>
    </lineage>
</organism>